<keyword evidence="3" id="KW-0964">Secreted</keyword>
<evidence type="ECO:0000256" key="5">
    <source>
        <dbReference type="ARBA" id="ARBA00023157"/>
    </source>
</evidence>
<dbReference type="GO" id="GO:0005179">
    <property type="term" value="F:hormone activity"/>
    <property type="evidence" value="ECO:0007669"/>
    <property type="project" value="InterPro"/>
</dbReference>
<organism evidence="8 9">
    <name type="scientific">Merluccius polli</name>
    <name type="common">Benguela hake</name>
    <name type="synonym">Merluccius cadenati</name>
    <dbReference type="NCBI Taxonomy" id="89951"/>
    <lineage>
        <taxon>Eukaryota</taxon>
        <taxon>Metazoa</taxon>
        <taxon>Chordata</taxon>
        <taxon>Craniata</taxon>
        <taxon>Vertebrata</taxon>
        <taxon>Euteleostomi</taxon>
        <taxon>Actinopterygii</taxon>
        <taxon>Neopterygii</taxon>
        <taxon>Teleostei</taxon>
        <taxon>Neoteleostei</taxon>
        <taxon>Acanthomorphata</taxon>
        <taxon>Zeiogadaria</taxon>
        <taxon>Gadariae</taxon>
        <taxon>Gadiformes</taxon>
        <taxon>Gadoidei</taxon>
        <taxon>Merlucciidae</taxon>
        <taxon>Merluccius</taxon>
    </lineage>
</organism>
<accession>A0AA47MF00</accession>
<dbReference type="EMBL" id="JAOPHQ010004566">
    <property type="protein sequence ID" value="KAK0138859.1"/>
    <property type="molecule type" value="Genomic_DNA"/>
</dbReference>
<evidence type="ECO:0000256" key="2">
    <source>
        <dbReference type="ARBA" id="ARBA00010575"/>
    </source>
</evidence>
<reference evidence="8" key="1">
    <citation type="journal article" date="2023" name="Front. Mar. Sci.">
        <title>A new Merluccius polli reference genome to investigate the effects of global change in West African waters.</title>
        <authorList>
            <person name="Mateo J.L."/>
            <person name="Blanco-Fernandez C."/>
            <person name="Garcia-Vazquez E."/>
            <person name="Machado-Schiaffino G."/>
        </authorList>
    </citation>
    <scope>NUCLEOTIDE SEQUENCE</scope>
    <source>
        <strain evidence="8">C29</strain>
        <tissue evidence="8">Fin</tissue>
    </source>
</reference>
<proteinExistence type="inferred from homology"/>
<evidence type="ECO:0000256" key="4">
    <source>
        <dbReference type="ARBA" id="ARBA00022729"/>
    </source>
</evidence>
<dbReference type="InterPro" id="IPR021116">
    <property type="entry name" value="Calcitonin/adrenomedullin"/>
</dbReference>
<dbReference type="AlphaFoldDB" id="A0AA47MF00"/>
<gene>
    <name evidence="8" type="primary">Adm2</name>
    <name evidence="8" type="ORF">N1851_024595</name>
</gene>
<comment type="similarity">
    <text evidence="2">Belongs to the adrenomedullin family.</text>
</comment>
<dbReference type="Proteomes" id="UP001174136">
    <property type="component" value="Unassembled WGS sequence"/>
</dbReference>
<evidence type="ECO:0000256" key="3">
    <source>
        <dbReference type="ARBA" id="ARBA00022525"/>
    </source>
</evidence>
<dbReference type="GO" id="GO:0003073">
    <property type="term" value="P:regulation of systemic arterial blood pressure"/>
    <property type="evidence" value="ECO:0007669"/>
    <property type="project" value="TreeGrafter"/>
</dbReference>
<dbReference type="PANTHER" id="PTHR23414:SF2">
    <property type="entry name" value="PROTEIN ADM2"/>
    <property type="match status" value="1"/>
</dbReference>
<dbReference type="InterPro" id="IPR051665">
    <property type="entry name" value="Adrenomedullin-reg_peptide"/>
</dbReference>
<feature type="signal peptide" evidence="7">
    <location>
        <begin position="1"/>
        <end position="50"/>
    </location>
</feature>
<name>A0AA47MF00_MERPO</name>
<protein>
    <submittedName>
        <fullName evidence="8">ADM2</fullName>
    </submittedName>
</protein>
<keyword evidence="9" id="KW-1185">Reference proteome</keyword>
<dbReference type="GO" id="GO:0005576">
    <property type="term" value="C:extracellular region"/>
    <property type="evidence" value="ECO:0007669"/>
    <property type="project" value="UniProtKB-SubCell"/>
</dbReference>
<evidence type="ECO:0000256" key="6">
    <source>
        <dbReference type="SAM" id="MobiDB-lite"/>
    </source>
</evidence>
<comment type="caution">
    <text evidence="8">The sequence shown here is derived from an EMBL/GenBank/DDBJ whole genome shotgun (WGS) entry which is preliminary data.</text>
</comment>
<dbReference type="GO" id="GO:0007189">
    <property type="term" value="P:adenylate cyclase-activating G protein-coupled receptor signaling pathway"/>
    <property type="evidence" value="ECO:0007669"/>
    <property type="project" value="TreeGrafter"/>
</dbReference>
<dbReference type="PANTHER" id="PTHR23414">
    <property type="entry name" value="ADRENOMEDULLIN, ADM"/>
    <property type="match status" value="1"/>
</dbReference>
<evidence type="ECO:0000313" key="8">
    <source>
        <dbReference type="EMBL" id="KAK0138859.1"/>
    </source>
</evidence>
<feature type="region of interest" description="Disordered" evidence="6">
    <location>
        <begin position="96"/>
        <end position="145"/>
    </location>
</feature>
<keyword evidence="5" id="KW-1015">Disulfide bond</keyword>
<dbReference type="GO" id="GO:0010460">
    <property type="term" value="P:positive regulation of heart rate"/>
    <property type="evidence" value="ECO:0007669"/>
    <property type="project" value="TreeGrafter"/>
</dbReference>
<evidence type="ECO:0000256" key="7">
    <source>
        <dbReference type="SAM" id="SignalP"/>
    </source>
</evidence>
<dbReference type="Pfam" id="PF00214">
    <property type="entry name" value="Calc_CGRP_IAPP"/>
    <property type="match status" value="1"/>
</dbReference>
<feature type="chain" id="PRO_5041446085" evidence="7">
    <location>
        <begin position="51"/>
        <end position="202"/>
    </location>
</feature>
<evidence type="ECO:0000256" key="1">
    <source>
        <dbReference type="ARBA" id="ARBA00004613"/>
    </source>
</evidence>
<keyword evidence="4 7" id="KW-0732">Signal</keyword>
<sequence>MGPVRPAMGPLRPAMCPVRPATGPVRPAMCPVRPACWVLILCLLCVEVQPRPLKTTTMVHTHRLSLSLSRVPWLPESSPPIMTSGFDRPVALDNTAKQQGVKARGVTRRSPAPDMPSPRLSEASPDQNYRTPEGGSTSRRGPRSRRHANYMVGRSHVHLMRVGCILGTCQVQNLSHRLYQLIGQSGREDSSPINPRSPHSYG</sequence>
<evidence type="ECO:0000313" key="9">
    <source>
        <dbReference type="Proteomes" id="UP001174136"/>
    </source>
</evidence>
<comment type="subcellular location">
    <subcellularLocation>
        <location evidence="1">Secreted</location>
    </subcellularLocation>
</comment>